<dbReference type="Pfam" id="PF01883">
    <property type="entry name" value="FeS_assembly_P"/>
    <property type="match status" value="1"/>
</dbReference>
<protein>
    <recommendedName>
        <fullName evidence="1">MIP18 family-like domain-containing protein</fullName>
    </recommendedName>
</protein>
<feature type="domain" description="MIP18 family-like" evidence="1">
    <location>
        <begin position="89"/>
        <end position="164"/>
    </location>
</feature>
<organism evidence="2 3">
    <name type="scientific">Ilumatobacter coccineus (strain NBRC 103263 / KCTC 29153 / YM16-304)</name>
    <dbReference type="NCBI Taxonomy" id="1313172"/>
    <lineage>
        <taxon>Bacteria</taxon>
        <taxon>Bacillati</taxon>
        <taxon>Actinomycetota</taxon>
        <taxon>Acidimicrobiia</taxon>
        <taxon>Acidimicrobiales</taxon>
        <taxon>Ilumatobacteraceae</taxon>
        <taxon>Ilumatobacter</taxon>
    </lineage>
</organism>
<dbReference type="PANTHER" id="PTHR42831">
    <property type="entry name" value="FE-S PROTEIN MATURATION AUXILIARY FACTOR YITW"/>
    <property type="match status" value="1"/>
</dbReference>
<dbReference type="InterPro" id="IPR002744">
    <property type="entry name" value="MIP18-like"/>
</dbReference>
<gene>
    <name evidence="2" type="ORF">YM304_18060</name>
</gene>
<dbReference type="RefSeq" id="WP_015441367.1">
    <property type="nucleotide sequence ID" value="NC_020520.1"/>
</dbReference>
<keyword evidence="3" id="KW-1185">Reference proteome</keyword>
<dbReference type="SUPFAM" id="SSF117916">
    <property type="entry name" value="Fe-S cluster assembly (FSCA) domain-like"/>
    <property type="match status" value="1"/>
</dbReference>
<accession>A0A6C7E6M6</accession>
<evidence type="ECO:0000313" key="3">
    <source>
        <dbReference type="Proteomes" id="UP000011863"/>
    </source>
</evidence>
<dbReference type="PANTHER" id="PTHR42831:SF1">
    <property type="entry name" value="FE-S PROTEIN MATURATION AUXILIARY FACTOR YITW"/>
    <property type="match status" value="1"/>
</dbReference>
<dbReference type="InterPro" id="IPR034904">
    <property type="entry name" value="FSCA_dom_sf"/>
</dbReference>
<evidence type="ECO:0000259" key="1">
    <source>
        <dbReference type="Pfam" id="PF01883"/>
    </source>
</evidence>
<reference evidence="2 3" key="1">
    <citation type="journal article" date="2013" name="Int. J. Syst. Evol. Microbiol.">
        <title>Ilumatobacter nonamiense sp. nov. and Ilumatobacter coccineum sp. nov., isolated from seashore sand.</title>
        <authorList>
            <person name="Matsumoto A."/>
            <person name="Kasai H."/>
            <person name="Matsuo Y."/>
            <person name="Shizuri Y."/>
            <person name="Ichikawa N."/>
            <person name="Fujita N."/>
            <person name="Omura S."/>
            <person name="Takahashi Y."/>
        </authorList>
    </citation>
    <scope>NUCLEOTIDE SEQUENCE [LARGE SCALE GENOMIC DNA]</scope>
    <source>
        <strain evidence="3">NBRC 103263 / KCTC 29153 / YM16-304</strain>
    </source>
</reference>
<dbReference type="OrthoDB" id="9805360at2"/>
<dbReference type="EMBL" id="AP012057">
    <property type="protein sequence ID" value="BAN02120.1"/>
    <property type="molecule type" value="Genomic_DNA"/>
</dbReference>
<dbReference type="KEGG" id="aym:YM304_18060"/>
<evidence type="ECO:0000313" key="2">
    <source>
        <dbReference type="EMBL" id="BAN02120.1"/>
    </source>
</evidence>
<name>A0A6C7E6M6_ILUCY</name>
<dbReference type="InterPro" id="IPR052339">
    <property type="entry name" value="Fe-S_Maturation_MIP18"/>
</dbReference>
<sequence length="188" mass="20155">MSDQPVSVGKTKGFTLPRDVEVTVVPDGHRRVLTAGDRVTLQQALGANATVTTSDGAMARLSPADSVEFGFIDAALAPSANYSGPFSVDQVWEAATTVYDPEIPVDIVELGLVYRVDTEQLDSGGWRVEIDMSVTAPFCGMGDILRLDLRDAVAAIPDVESVEVNLVFDPPWDASRLSDVARLELGMM</sequence>
<dbReference type="Gene3D" id="3.30.300.130">
    <property type="entry name" value="Fe-S cluster assembly (FSCA)"/>
    <property type="match status" value="1"/>
</dbReference>
<dbReference type="Proteomes" id="UP000011863">
    <property type="component" value="Chromosome"/>
</dbReference>
<dbReference type="AlphaFoldDB" id="A0A6C7E6M6"/>
<proteinExistence type="predicted"/>